<dbReference type="EMBL" id="JASCXX010000023">
    <property type="protein sequence ID" value="MDI6450701.1"/>
    <property type="molecule type" value="Genomic_DNA"/>
</dbReference>
<proteinExistence type="predicted"/>
<name>A0AAW6U3M0_9BACT</name>
<dbReference type="Pfam" id="PF01261">
    <property type="entry name" value="AP_endonuc_2"/>
    <property type="match status" value="1"/>
</dbReference>
<accession>A0AAW6U3M0</accession>
<keyword evidence="1" id="KW-0732">Signal</keyword>
<dbReference type="SUPFAM" id="SSF51658">
    <property type="entry name" value="Xylose isomerase-like"/>
    <property type="match status" value="1"/>
</dbReference>
<dbReference type="InterPro" id="IPR013022">
    <property type="entry name" value="Xyl_isomerase-like_TIM-brl"/>
</dbReference>
<dbReference type="Proteomes" id="UP001431776">
    <property type="component" value="Unassembled WGS sequence"/>
</dbReference>
<keyword evidence="3" id="KW-0413">Isomerase</keyword>
<feature type="signal peptide" evidence="1">
    <location>
        <begin position="1"/>
        <end position="21"/>
    </location>
</feature>
<reference evidence="3" key="1">
    <citation type="submission" date="2023-05" db="EMBL/GenBank/DDBJ databases">
        <title>Anaerotaeda fermentans gen. nov., sp. nov., a novel anaerobic planctomycete of the new family within the order Sedimentisphaerales isolated from Taman Peninsula, Russia.</title>
        <authorList>
            <person name="Khomyakova M.A."/>
            <person name="Merkel A.Y."/>
            <person name="Slobodkin A.I."/>
        </authorList>
    </citation>
    <scope>NUCLEOTIDE SEQUENCE</scope>
    <source>
        <strain evidence="3">M17dextr</strain>
    </source>
</reference>
<dbReference type="GO" id="GO:0016853">
    <property type="term" value="F:isomerase activity"/>
    <property type="evidence" value="ECO:0007669"/>
    <property type="project" value="UniProtKB-KW"/>
</dbReference>
<dbReference type="PANTHER" id="PTHR12110:SF41">
    <property type="entry name" value="INOSOSE DEHYDRATASE"/>
    <property type="match status" value="1"/>
</dbReference>
<evidence type="ECO:0000313" key="3">
    <source>
        <dbReference type="EMBL" id="MDI6450701.1"/>
    </source>
</evidence>
<comment type="caution">
    <text evidence="3">The sequence shown here is derived from an EMBL/GenBank/DDBJ whole genome shotgun (WGS) entry which is preliminary data.</text>
</comment>
<sequence length="335" mass="37454">MRKPIIAATIVCLLCVGTSFAQKTPTGNPSDFKIKTCLHSVSYAGFWRGQARLTVDEFLLKAKELGYDGVMLMAKRPHVSPLDYDAEARRALKRRIEGLGLELVCLAGYTDFTGGSDKVGIPNVEIQAAYVGELARLARDLGTDVVRIFTGYERPGIPYDRQYALVLEGLRLAGKEAAKYGVTLAVQNHHDIGSHHDTMFWLLEEVNLPNVKAAYDPWTPTLQGFSSAELRASVLKMKPYMIHTTAADYVRHPRYLYDGSLTNFIAQDTVLRAVPVGEGIIDYETFFKALKEIGYQGYIAYEMCEVLDGGGDLENLDRTAAKFVTYMRDFERRSR</sequence>
<feature type="chain" id="PRO_5043554892" evidence="1">
    <location>
        <begin position="22"/>
        <end position="335"/>
    </location>
</feature>
<dbReference type="InterPro" id="IPR050312">
    <property type="entry name" value="IolE/XylAMocC-like"/>
</dbReference>
<evidence type="ECO:0000313" key="4">
    <source>
        <dbReference type="Proteomes" id="UP001431776"/>
    </source>
</evidence>
<dbReference type="AlphaFoldDB" id="A0AAW6U3M0"/>
<feature type="domain" description="Xylose isomerase-like TIM barrel" evidence="2">
    <location>
        <begin position="61"/>
        <end position="304"/>
    </location>
</feature>
<dbReference type="InterPro" id="IPR036237">
    <property type="entry name" value="Xyl_isomerase-like_sf"/>
</dbReference>
<evidence type="ECO:0000259" key="2">
    <source>
        <dbReference type="Pfam" id="PF01261"/>
    </source>
</evidence>
<keyword evidence="4" id="KW-1185">Reference proteome</keyword>
<dbReference type="Gene3D" id="3.20.20.150">
    <property type="entry name" value="Divalent-metal-dependent TIM barrel enzymes"/>
    <property type="match status" value="1"/>
</dbReference>
<gene>
    <name evidence="3" type="ORF">QJ522_16705</name>
</gene>
<dbReference type="RefSeq" id="WP_349246111.1">
    <property type="nucleotide sequence ID" value="NZ_JASCXX010000023.1"/>
</dbReference>
<evidence type="ECO:0000256" key="1">
    <source>
        <dbReference type="SAM" id="SignalP"/>
    </source>
</evidence>
<organism evidence="3 4">
    <name type="scientific">Anaerobaca lacustris</name>
    <dbReference type="NCBI Taxonomy" id="3044600"/>
    <lineage>
        <taxon>Bacteria</taxon>
        <taxon>Pseudomonadati</taxon>
        <taxon>Planctomycetota</taxon>
        <taxon>Phycisphaerae</taxon>
        <taxon>Sedimentisphaerales</taxon>
        <taxon>Anaerobacaceae</taxon>
        <taxon>Anaerobaca</taxon>
    </lineage>
</organism>
<protein>
    <submittedName>
        <fullName evidence="3">Sugar phosphate isomerase/epimerase family protein</fullName>
    </submittedName>
</protein>
<dbReference type="PANTHER" id="PTHR12110">
    <property type="entry name" value="HYDROXYPYRUVATE ISOMERASE"/>
    <property type="match status" value="1"/>
</dbReference>